<keyword evidence="5" id="KW-1185">Reference proteome</keyword>
<keyword evidence="2" id="KW-1133">Transmembrane helix</keyword>
<dbReference type="Proteomes" id="UP000030764">
    <property type="component" value="Unassembled WGS sequence"/>
</dbReference>
<dbReference type="Pfam" id="PF15038">
    <property type="entry name" value="Jiraiya"/>
    <property type="match status" value="1"/>
</dbReference>
<reference evidence="3 5" key="1">
    <citation type="journal article" date="2014" name="Nat. Genet.">
        <title>Genome and transcriptome of the porcine whipworm Trichuris suis.</title>
        <authorList>
            <person name="Jex A.R."/>
            <person name="Nejsum P."/>
            <person name="Schwarz E.M."/>
            <person name="Hu L."/>
            <person name="Young N.D."/>
            <person name="Hall R.S."/>
            <person name="Korhonen P.K."/>
            <person name="Liao S."/>
            <person name="Thamsborg S."/>
            <person name="Xia J."/>
            <person name="Xu P."/>
            <person name="Wang S."/>
            <person name="Scheerlinck J.P."/>
            <person name="Hofmann A."/>
            <person name="Sternberg P.W."/>
            <person name="Wang J."/>
            <person name="Gasser R.B."/>
        </authorList>
    </citation>
    <scope>NUCLEOTIDE SEQUENCE [LARGE SCALE GENOMIC DNA]</scope>
    <source>
        <strain evidence="4">DCEP-RM93F</strain>
        <strain evidence="3">DCEP-RM93M</strain>
    </source>
</reference>
<dbReference type="Proteomes" id="UP000030758">
    <property type="component" value="Unassembled WGS sequence"/>
</dbReference>
<name>A0A085MM56_9BILA</name>
<keyword evidence="2" id="KW-0812">Transmembrane</keyword>
<feature type="transmembrane region" description="Helical" evidence="2">
    <location>
        <begin position="375"/>
        <end position="400"/>
    </location>
</feature>
<feature type="region of interest" description="Disordered" evidence="1">
    <location>
        <begin position="1"/>
        <end position="24"/>
    </location>
</feature>
<accession>A0A085MM56</accession>
<protein>
    <submittedName>
        <fullName evidence="3">Uncharacterized protein</fullName>
    </submittedName>
</protein>
<evidence type="ECO:0000313" key="4">
    <source>
        <dbReference type="EMBL" id="KFD70568.1"/>
    </source>
</evidence>
<dbReference type="AlphaFoldDB" id="A0A085MM56"/>
<feature type="transmembrane region" description="Helical" evidence="2">
    <location>
        <begin position="251"/>
        <end position="277"/>
    </location>
</feature>
<sequence>MRGQRKTSRPDRGTRSQFSRSECGPSCSPRFATGSQKWFSIRITYRQSIERYYSLCSEPLATSPNILPFYLLLFFCRTSLVLSNAITGEVLTEIQSRASMLRHQYAGLPNSGGDLPLSRSSVLQFSWRRKAQEPPSMSGYNSCCYLNSSHLDNVSVNRWSPMTFEDDDQSHLPYQPDGATRSLSASKGLKNCVLGSATRSDSAATVLIGPDPTKADRQLRADSVRKSGRSVAPCSLQGGISTPSANCSTNLVAIILTLIVLGLPSTIITILSLMLYLHVASETYAIETSSNEGFAIIGSKNSGSNVYTELPSPLLNDQGQLELASALCAVSLAMALCAAFSAITECYVILKSVQAHGTRTRSHIVGMKRFRCRSVYLRFITHGGFFFSVPLFLLAVIVHWQAQFGIAYDFTRTVTKTVTTVLISVALLLCLACMSFAVYSVSCGPLKQRTNRKNHGPPMTAVGRLAEPEKQLVFDDDFSTLV</sequence>
<dbReference type="EMBL" id="KL363185">
    <property type="protein sequence ID" value="KFD58302.1"/>
    <property type="molecule type" value="Genomic_DNA"/>
</dbReference>
<dbReference type="InterPro" id="IPR029201">
    <property type="entry name" value="Jiraiya"/>
</dbReference>
<keyword evidence="2" id="KW-0472">Membrane</keyword>
<feature type="transmembrane region" description="Helical" evidence="2">
    <location>
        <begin position="323"/>
        <end position="350"/>
    </location>
</feature>
<evidence type="ECO:0000313" key="3">
    <source>
        <dbReference type="EMBL" id="KFD58302.1"/>
    </source>
</evidence>
<feature type="transmembrane region" description="Helical" evidence="2">
    <location>
        <begin position="420"/>
        <end position="442"/>
    </location>
</feature>
<proteinExistence type="predicted"/>
<organism evidence="3 5">
    <name type="scientific">Trichuris suis</name>
    <name type="common">pig whipworm</name>
    <dbReference type="NCBI Taxonomy" id="68888"/>
    <lineage>
        <taxon>Eukaryota</taxon>
        <taxon>Metazoa</taxon>
        <taxon>Ecdysozoa</taxon>
        <taxon>Nematoda</taxon>
        <taxon>Enoplea</taxon>
        <taxon>Dorylaimia</taxon>
        <taxon>Trichinellida</taxon>
        <taxon>Trichuridae</taxon>
        <taxon>Trichuris</taxon>
    </lineage>
</organism>
<dbReference type="EMBL" id="KL367487">
    <property type="protein sequence ID" value="KFD70568.1"/>
    <property type="molecule type" value="Genomic_DNA"/>
</dbReference>
<gene>
    <name evidence="3" type="ORF">M513_01065</name>
    <name evidence="4" type="ORF">M514_01065</name>
</gene>
<evidence type="ECO:0000256" key="1">
    <source>
        <dbReference type="SAM" id="MobiDB-lite"/>
    </source>
</evidence>
<evidence type="ECO:0000256" key="2">
    <source>
        <dbReference type="SAM" id="Phobius"/>
    </source>
</evidence>
<evidence type="ECO:0000313" key="5">
    <source>
        <dbReference type="Proteomes" id="UP000030764"/>
    </source>
</evidence>